<name>A0AAW2JFF6_9LAMI</name>
<feature type="domain" description="DUF4283" evidence="1">
    <location>
        <begin position="124"/>
        <end position="196"/>
    </location>
</feature>
<proteinExistence type="predicted"/>
<accession>A0AAW2JFF6</accession>
<sequence length="484" mass="54873">MMSPPFAMDVVGMDGFSSPPAMAMLPTSPEAKNPPRSWVAPPLTSIEKTAAISSLLLILPLWDLQRSELHRRPCRKFLFSSRGFGLRHHSNPRPRLFFLCSRRFRGPQRHRCRRSSLQNRWNKSLNTTAVGYFLGKRPYFHHLTDFVRSIWPAVRDVKATSNGFFFFQFKTVAAMEEVLEGGPWLYLGQPIVLQKMGIGYGSTLGHATKECPLTKPVKPAVSIYVRKNQTPAPAPRTGDPIPNSNLVFEHPGAKDDMGNNERPHQRMDKGKQIVIYNAFDILRDADEDADESIRGPNTCTPRMFPHVEHNDLECSGPQQEGSSGRRARPCLRIQMEWFVDYSGPGNRIWIAWNDDFIDVDILSIGSQFVHCRVLMHDMHEHILITVVYGANEVSARREYGRGLLNWLCQLILPWLVGGDFNAVLDMSEVSGASGAIRVAMHEFNDCIIQTGLISLPMQGERFSWHNCSTGWKGAFWKRLDRNVC</sequence>
<comment type="caution">
    <text evidence="2">The sequence shown here is derived from an EMBL/GenBank/DDBJ whole genome shotgun (WGS) entry which is preliminary data.</text>
</comment>
<dbReference type="EMBL" id="JACGWK010001033">
    <property type="protein sequence ID" value="KAL0293375.1"/>
    <property type="molecule type" value="Genomic_DNA"/>
</dbReference>
<dbReference type="InterPro" id="IPR036691">
    <property type="entry name" value="Endo/exonu/phosph_ase_sf"/>
</dbReference>
<dbReference type="AlphaFoldDB" id="A0AAW2JFF6"/>
<dbReference type="Gene3D" id="3.60.10.10">
    <property type="entry name" value="Endonuclease/exonuclease/phosphatase"/>
    <property type="match status" value="1"/>
</dbReference>
<organism evidence="2">
    <name type="scientific">Sesamum angustifolium</name>
    <dbReference type="NCBI Taxonomy" id="2727405"/>
    <lineage>
        <taxon>Eukaryota</taxon>
        <taxon>Viridiplantae</taxon>
        <taxon>Streptophyta</taxon>
        <taxon>Embryophyta</taxon>
        <taxon>Tracheophyta</taxon>
        <taxon>Spermatophyta</taxon>
        <taxon>Magnoliopsida</taxon>
        <taxon>eudicotyledons</taxon>
        <taxon>Gunneridae</taxon>
        <taxon>Pentapetalae</taxon>
        <taxon>asterids</taxon>
        <taxon>lamiids</taxon>
        <taxon>Lamiales</taxon>
        <taxon>Pedaliaceae</taxon>
        <taxon>Sesamum</taxon>
    </lineage>
</organism>
<dbReference type="InterPro" id="IPR025558">
    <property type="entry name" value="DUF4283"/>
</dbReference>
<gene>
    <name evidence="2" type="ORF">Sangu_3239200</name>
</gene>
<reference evidence="2" key="2">
    <citation type="journal article" date="2024" name="Plant">
        <title>Genomic evolution and insights into agronomic trait innovations of Sesamum species.</title>
        <authorList>
            <person name="Miao H."/>
            <person name="Wang L."/>
            <person name="Qu L."/>
            <person name="Liu H."/>
            <person name="Sun Y."/>
            <person name="Le M."/>
            <person name="Wang Q."/>
            <person name="Wei S."/>
            <person name="Zheng Y."/>
            <person name="Lin W."/>
            <person name="Duan Y."/>
            <person name="Cao H."/>
            <person name="Xiong S."/>
            <person name="Wang X."/>
            <person name="Wei L."/>
            <person name="Li C."/>
            <person name="Ma Q."/>
            <person name="Ju M."/>
            <person name="Zhao R."/>
            <person name="Li G."/>
            <person name="Mu C."/>
            <person name="Tian Q."/>
            <person name="Mei H."/>
            <person name="Zhang T."/>
            <person name="Gao T."/>
            <person name="Zhang H."/>
        </authorList>
    </citation>
    <scope>NUCLEOTIDE SEQUENCE</scope>
    <source>
        <strain evidence="2">G01</strain>
    </source>
</reference>
<dbReference type="Pfam" id="PF14111">
    <property type="entry name" value="DUF4283"/>
    <property type="match status" value="1"/>
</dbReference>
<evidence type="ECO:0000313" key="2">
    <source>
        <dbReference type="EMBL" id="KAL0293375.1"/>
    </source>
</evidence>
<protein>
    <recommendedName>
        <fullName evidence="1">DUF4283 domain-containing protein</fullName>
    </recommendedName>
</protein>
<evidence type="ECO:0000259" key="1">
    <source>
        <dbReference type="Pfam" id="PF14111"/>
    </source>
</evidence>
<dbReference type="SUPFAM" id="SSF56219">
    <property type="entry name" value="DNase I-like"/>
    <property type="match status" value="1"/>
</dbReference>
<reference evidence="2" key="1">
    <citation type="submission" date="2020-06" db="EMBL/GenBank/DDBJ databases">
        <authorList>
            <person name="Li T."/>
            <person name="Hu X."/>
            <person name="Zhang T."/>
            <person name="Song X."/>
            <person name="Zhang H."/>
            <person name="Dai N."/>
            <person name="Sheng W."/>
            <person name="Hou X."/>
            <person name="Wei L."/>
        </authorList>
    </citation>
    <scope>NUCLEOTIDE SEQUENCE</scope>
    <source>
        <strain evidence="2">G01</strain>
        <tissue evidence="2">Leaf</tissue>
    </source>
</reference>